<evidence type="ECO:0000313" key="3">
    <source>
        <dbReference type="Proteomes" id="UP000266934"/>
    </source>
</evidence>
<feature type="compositionally biased region" description="Basic and acidic residues" evidence="1">
    <location>
        <begin position="300"/>
        <end position="312"/>
    </location>
</feature>
<reference evidence="2 3" key="1">
    <citation type="submission" date="2018-08" db="EMBL/GenBank/DDBJ databases">
        <title>Complete genome sequencing of Blastochloris tepida GI.</title>
        <authorList>
            <person name="Tsukatani Y."/>
            <person name="Mori H."/>
        </authorList>
    </citation>
    <scope>NUCLEOTIDE SEQUENCE [LARGE SCALE GENOMIC DNA]</scope>
    <source>
        <strain evidence="2 3">GI</strain>
    </source>
</reference>
<keyword evidence="3" id="KW-1185">Reference proteome</keyword>
<dbReference type="AlphaFoldDB" id="A0A348G2W8"/>
<protein>
    <submittedName>
        <fullName evidence="2">Uncharacterized protein</fullName>
    </submittedName>
</protein>
<sequence>MGGHGANAHSGGHMPSGHGAGRGPARAPAGGLPGAGAARRPGELETTRPHLKAPGKGGAKREHPHQRPAPEKILQAFNTWSFKREQPDNKQAILNVIGDLVHHDQPIQFLMYWGKGPRHSLAKPDTACLDHLKDLTRRVDEVYRHGATFRLIFTDTHAELNGHGRDVCERYFQAVAAAAAARGFDACRLSHLMAAVGMVECDGDIDEAVPEDTLEKLRVCAEKWYRGEGGATDGAEKYYRMNMREKRVVELAFPRAIFTTFNGSQFRSLFPDRLPVFYMYSLRRGVSIKPWFIPEAADGTDPHHADAHHADASHPQAGSTDAPWADAPPAGPAA</sequence>
<proteinExistence type="predicted"/>
<organism evidence="2 3">
    <name type="scientific">Blastochloris tepida</name>
    <dbReference type="NCBI Taxonomy" id="2233851"/>
    <lineage>
        <taxon>Bacteria</taxon>
        <taxon>Pseudomonadati</taxon>
        <taxon>Pseudomonadota</taxon>
        <taxon>Alphaproteobacteria</taxon>
        <taxon>Hyphomicrobiales</taxon>
        <taxon>Blastochloridaceae</taxon>
        <taxon>Blastochloris</taxon>
    </lineage>
</organism>
<feature type="compositionally biased region" description="Low complexity" evidence="1">
    <location>
        <begin position="23"/>
        <end position="39"/>
    </location>
</feature>
<feature type="region of interest" description="Disordered" evidence="1">
    <location>
        <begin position="300"/>
        <end position="334"/>
    </location>
</feature>
<dbReference type="Proteomes" id="UP000266934">
    <property type="component" value="Chromosome"/>
</dbReference>
<feature type="compositionally biased region" description="Low complexity" evidence="1">
    <location>
        <begin position="1"/>
        <end position="13"/>
    </location>
</feature>
<feature type="region of interest" description="Disordered" evidence="1">
    <location>
        <begin position="1"/>
        <end position="70"/>
    </location>
</feature>
<dbReference type="EMBL" id="AP018907">
    <property type="protein sequence ID" value="BBF93901.1"/>
    <property type="molecule type" value="Genomic_DNA"/>
</dbReference>
<evidence type="ECO:0000313" key="2">
    <source>
        <dbReference type="EMBL" id="BBF93901.1"/>
    </source>
</evidence>
<dbReference type="KEGG" id="blag:BLTE_25860"/>
<accession>A0A348G2W8</accession>
<gene>
    <name evidence="2" type="ORF">BLTE_25860</name>
</gene>
<evidence type="ECO:0000256" key="1">
    <source>
        <dbReference type="SAM" id="MobiDB-lite"/>
    </source>
</evidence>
<name>A0A348G2W8_9HYPH</name>